<proteinExistence type="predicted"/>
<dbReference type="Pfam" id="PF18845">
    <property type="entry name" value="baeRF_family3"/>
    <property type="match status" value="1"/>
</dbReference>
<dbReference type="EMBL" id="JBBNOP010000004">
    <property type="protein sequence ID" value="MEQ3362556.1"/>
    <property type="molecule type" value="Genomic_DNA"/>
</dbReference>
<accession>A0ABV1JDW1</accession>
<keyword evidence="2" id="KW-1185">Reference proteome</keyword>
<dbReference type="InterPro" id="IPR041289">
    <property type="entry name" value="Bact_RF_family3"/>
</dbReference>
<organism evidence="1 2">
    <name type="scientific">Raoultibacter massiliensis</name>
    <dbReference type="NCBI Taxonomy" id="1852371"/>
    <lineage>
        <taxon>Bacteria</taxon>
        <taxon>Bacillati</taxon>
        <taxon>Actinomycetota</taxon>
        <taxon>Coriobacteriia</taxon>
        <taxon>Eggerthellales</taxon>
        <taxon>Eggerthellaceae</taxon>
        <taxon>Raoultibacter</taxon>
    </lineage>
</organism>
<reference evidence="1 2" key="1">
    <citation type="submission" date="2024-04" db="EMBL/GenBank/DDBJ databases">
        <title>Human intestinal bacterial collection.</title>
        <authorList>
            <person name="Pauvert C."/>
            <person name="Hitch T.C.A."/>
            <person name="Clavel T."/>
        </authorList>
    </citation>
    <scope>NUCLEOTIDE SEQUENCE [LARGE SCALE GENOMIC DNA]</scope>
    <source>
        <strain evidence="1 2">CLA-KB-H42</strain>
    </source>
</reference>
<evidence type="ECO:0000313" key="2">
    <source>
        <dbReference type="Proteomes" id="UP001487305"/>
    </source>
</evidence>
<name>A0ABV1JDW1_9ACTN</name>
<protein>
    <submittedName>
        <fullName evidence="1">Uncharacterized protein</fullName>
    </submittedName>
</protein>
<comment type="caution">
    <text evidence="1">The sequence shown here is derived from an EMBL/GenBank/DDBJ whole genome shotgun (WGS) entry which is preliminary data.</text>
</comment>
<sequence length="384" mass="43531">MKTDISVLTEFDPTLFSCKEAPLVSLYMPTHRHAPENQQDPIRYKNLMTEVENLLELNYDRKQYEGIMAALRSIEEHRDSGIWRNAKDGLAILASNEKASIYKLDYPVDEFVSVTDSYHIKPLIRNFQFGSHYYLIALSADDFALYEGDFHTIEKLEMPEGVETRFSEVFDDFDNTLLGLGGTHGSHAPSYHRYGDKSEVIEKETIKHFRYASKIIEEHFASKHRCPFILVSLPEHQNAFREVSSIPTLLDESIEKPFYSMDEKEVLEEATSIIESIQKARIAERTDRLGSEISQGRASTDPREVAHALAERKVETLFIERGELVPGTFDPETGSLSYGADALDASDDLTDDFAQAAYLQGGDVYVLDADRMPSDTGVAALFRY</sequence>
<dbReference type="Proteomes" id="UP001487305">
    <property type="component" value="Unassembled WGS sequence"/>
</dbReference>
<dbReference type="RefSeq" id="WP_349227289.1">
    <property type="nucleotide sequence ID" value="NZ_JBBNOP010000004.1"/>
</dbReference>
<gene>
    <name evidence="1" type="ORF">AAA083_06170</name>
</gene>
<evidence type="ECO:0000313" key="1">
    <source>
        <dbReference type="EMBL" id="MEQ3362556.1"/>
    </source>
</evidence>